<feature type="compositionally biased region" description="Low complexity" evidence="4">
    <location>
        <begin position="905"/>
        <end position="921"/>
    </location>
</feature>
<feature type="compositionally biased region" description="Acidic residues" evidence="4">
    <location>
        <begin position="306"/>
        <end position="315"/>
    </location>
</feature>
<feature type="region of interest" description="Disordered" evidence="4">
    <location>
        <begin position="1"/>
        <end position="392"/>
    </location>
</feature>
<feature type="compositionally biased region" description="Basic residues" evidence="4">
    <location>
        <begin position="367"/>
        <end position="378"/>
    </location>
</feature>
<name>A0AAV7TK87_PLEWA</name>
<feature type="compositionally biased region" description="Basic and acidic residues" evidence="4">
    <location>
        <begin position="152"/>
        <end position="168"/>
    </location>
</feature>
<evidence type="ECO:0000313" key="5">
    <source>
        <dbReference type="EMBL" id="KAJ1176840.1"/>
    </source>
</evidence>
<feature type="compositionally biased region" description="Basic and acidic residues" evidence="4">
    <location>
        <begin position="343"/>
        <end position="366"/>
    </location>
</feature>
<feature type="compositionally biased region" description="Basic and acidic residues" evidence="4">
    <location>
        <begin position="79"/>
        <end position="89"/>
    </location>
</feature>
<protein>
    <recommendedName>
        <fullName evidence="7">Claspin</fullName>
    </recommendedName>
</protein>
<evidence type="ECO:0000256" key="2">
    <source>
        <dbReference type="ARBA" id="ARBA00022553"/>
    </source>
</evidence>
<feature type="compositionally biased region" description="Basic and acidic residues" evidence="4">
    <location>
        <begin position="1091"/>
        <end position="1102"/>
    </location>
</feature>
<evidence type="ECO:0000256" key="4">
    <source>
        <dbReference type="SAM" id="MobiDB-lite"/>
    </source>
</evidence>
<dbReference type="PANTHER" id="PTHR14396">
    <property type="entry name" value="CLASPIN"/>
    <property type="match status" value="1"/>
</dbReference>
<gene>
    <name evidence="5" type="ORF">NDU88_002107</name>
</gene>
<feature type="compositionally biased region" description="Polar residues" evidence="4">
    <location>
        <begin position="128"/>
        <end position="137"/>
    </location>
</feature>
<feature type="compositionally biased region" description="Basic and acidic residues" evidence="4">
    <location>
        <begin position="1246"/>
        <end position="1267"/>
    </location>
</feature>
<feature type="compositionally biased region" description="Basic and acidic residues" evidence="4">
    <location>
        <begin position="177"/>
        <end position="192"/>
    </location>
</feature>
<feature type="region of interest" description="Disordered" evidence="4">
    <location>
        <begin position="729"/>
        <end position="817"/>
    </location>
</feature>
<dbReference type="GO" id="GO:0010997">
    <property type="term" value="F:anaphase-promoting complex binding"/>
    <property type="evidence" value="ECO:0007669"/>
    <property type="project" value="TreeGrafter"/>
</dbReference>
<keyword evidence="6" id="KW-1185">Reference proteome</keyword>
<dbReference type="Proteomes" id="UP001066276">
    <property type="component" value="Chromosome 3_2"/>
</dbReference>
<feature type="compositionally biased region" description="Acidic residues" evidence="4">
    <location>
        <begin position="736"/>
        <end position="760"/>
    </location>
</feature>
<feature type="compositionally biased region" description="Acidic residues" evidence="4">
    <location>
        <begin position="1077"/>
        <end position="1090"/>
    </location>
</feature>
<proteinExistence type="predicted"/>
<feature type="region of interest" description="Disordered" evidence="4">
    <location>
        <begin position="1040"/>
        <end position="1199"/>
    </location>
</feature>
<feature type="compositionally biased region" description="Polar residues" evidence="4">
    <location>
        <begin position="1040"/>
        <end position="1050"/>
    </location>
</feature>
<feature type="compositionally biased region" description="Acidic residues" evidence="4">
    <location>
        <begin position="1103"/>
        <end position="1131"/>
    </location>
</feature>
<feature type="compositionally biased region" description="Low complexity" evidence="4">
    <location>
        <begin position="10"/>
        <end position="20"/>
    </location>
</feature>
<evidence type="ECO:0000256" key="1">
    <source>
        <dbReference type="ARBA" id="ARBA00004123"/>
    </source>
</evidence>
<keyword evidence="3" id="KW-0539">Nucleus</keyword>
<feature type="compositionally biased region" description="Basic and acidic residues" evidence="4">
    <location>
        <begin position="249"/>
        <end position="274"/>
    </location>
</feature>
<evidence type="ECO:0000256" key="3">
    <source>
        <dbReference type="ARBA" id="ARBA00023242"/>
    </source>
</evidence>
<evidence type="ECO:0000313" key="6">
    <source>
        <dbReference type="Proteomes" id="UP001066276"/>
    </source>
</evidence>
<sequence>MAEIKETELPLEGPELKPGLQETFESDSDSGQGSCEMDSPALLIEKMEAVSDGDSEDEIIVNKKSRSKHFLPGSDSEEEHVSLTKRGEPVDVDSDDENKENIFTPKNKKCSRIRRALLDSDGSDQETDCTTQSQDNIEGSMPIPSSLGGLHTLKEKLHSPKEREQSEKKSKKQVNQQKEEVISMASSKHEVQLKSPKKNAKSKTNSKQQSRKGDFHMENKNAQLSNALFEDDSHLGLVKEKSKKSKKLPRIDDQESENKYKRDSKERMEKESKKAARSRKKDKPKPEEIEEVPSMEDSGCLLADSDLFDQDFGEDSDQHSDENEEESLEAIRTAVKNKMKTHKVGDFDSEHGDHRRDYDKDEDSVGKKNKRKERKAARLSKEAIKRMHSETQRMIRESSVALPYHLPEPKTIHDYFKRRARPVCQGSAMQLLKSSKYQAIVWDERRDCPNTSGSGNPTEVTALQGLKEPEMEVNCSPLVAASIEAPRQGGSLAHNALETSAENNGNESKYAIAEETVSAGSQNILPAEVVKINQSCDAESMELREKLVLELPLEPVLPESVAIVPAQEKEEVSNLETKAYPEKPMHKTALITSDQCEKVRRSRLDRLRELGVDLSIKPRLCQDDCAFIDLEEPQPNTELEALKQRFMKHSLTKVKPKTERKMNLNIVRKERTAEGNEELKMDLMPVTIVAETLEESTHGKPGEKLQVLKAKLQEVMKLRRNEERQKREALFKLDNEDGFEEEEEEEEEDLTDESEEEDDGSKENVEFLLGEEEADSCNGEVIEEGDKETDRDSVDGETVVRYADCGSAPRPIDSEGTLMLFKDNSSKLGDSTAEDIQVGQEGKLDDDDSFLLPPLNKDSHNGSFELISSMIPSYQPCNRSAARGGSVSSVTGGFRSPSPGLFRASFISSASKSSGKTSEPSLPVEDSMDLYNASPEPKQSYLGAEGSQFQFSLEDDTQSQLLDADGFLNVGHNRNKFNSSKQRLIVDSMDENAMDANMGELLDLCSGQFKSSQVANTQNSCKKDMDELLNLCSGKFVTQADSSTQGSAVSSKELKETDDPMAEAIALCSGSFPIEREEAEEGEEEEDEFDDFKLLPDDKGLDSEEEEENGSEDDGDSGDDEQAPQSEDEEELLLKRQGKKRKLKMQDFLEDEAELSGSDAGSGDEFEDEDDEYEEDAVDEDLPSDEELQDQVNKIHRKVLMDDDKRQLRFYQERYLADGDLHSDGPGRLRKFRWKNLDDASQMDMFRGDSENEDNEGHHEELDETEAKYRKERFERQQWLRQQEASGKVNEEAEEEIGEDSQFMKLAKKVTAKSLQRKATTTVQESEKAQSSNLIEAFKCNAVPRVMKTGSLLNKPKEVLQKLTAMSDLNLGAPRNTRNFVFQSLSPDKKDNTKTKARPGVSKKISAIATPSPKRAKLEKLSAAKNIRSIFPFLES</sequence>
<dbReference type="GO" id="GO:0007095">
    <property type="term" value="P:mitotic G2 DNA damage checkpoint signaling"/>
    <property type="evidence" value="ECO:0007669"/>
    <property type="project" value="TreeGrafter"/>
</dbReference>
<reference evidence="5" key="1">
    <citation type="journal article" date="2022" name="bioRxiv">
        <title>Sequencing and chromosome-scale assembly of the giantPleurodeles waltlgenome.</title>
        <authorList>
            <person name="Brown T."/>
            <person name="Elewa A."/>
            <person name="Iarovenko S."/>
            <person name="Subramanian E."/>
            <person name="Araus A.J."/>
            <person name="Petzold A."/>
            <person name="Susuki M."/>
            <person name="Suzuki K.-i.T."/>
            <person name="Hayashi T."/>
            <person name="Toyoda A."/>
            <person name="Oliveira C."/>
            <person name="Osipova E."/>
            <person name="Leigh N.D."/>
            <person name="Simon A."/>
            <person name="Yun M.H."/>
        </authorList>
    </citation>
    <scope>NUCLEOTIDE SEQUENCE</scope>
    <source>
        <strain evidence="5">20211129_DDA</strain>
        <tissue evidence="5">Liver</tissue>
    </source>
</reference>
<comment type="caution">
    <text evidence="5">The sequence shown here is derived from an EMBL/GenBank/DDBJ whole genome shotgun (WGS) entry which is preliminary data.</text>
</comment>
<feature type="compositionally biased region" description="Basic and acidic residues" evidence="4">
    <location>
        <begin position="379"/>
        <end position="392"/>
    </location>
</feature>
<dbReference type="InterPro" id="IPR024146">
    <property type="entry name" value="Claspin"/>
</dbReference>
<feature type="compositionally biased region" description="Acidic residues" evidence="4">
    <location>
        <begin position="1162"/>
        <end position="1189"/>
    </location>
</feature>
<dbReference type="PANTHER" id="PTHR14396:SF10">
    <property type="entry name" value="CLASPIN"/>
    <property type="match status" value="1"/>
</dbReference>
<evidence type="ECO:0008006" key="7">
    <source>
        <dbReference type="Google" id="ProtNLM"/>
    </source>
</evidence>
<feature type="compositionally biased region" description="Basic and acidic residues" evidence="4">
    <location>
        <begin position="231"/>
        <end position="240"/>
    </location>
</feature>
<dbReference type="GO" id="GO:0005634">
    <property type="term" value="C:nucleus"/>
    <property type="evidence" value="ECO:0007669"/>
    <property type="project" value="UniProtKB-SubCell"/>
</dbReference>
<dbReference type="EMBL" id="JANPWB010000006">
    <property type="protein sequence ID" value="KAJ1176840.1"/>
    <property type="molecule type" value="Genomic_DNA"/>
</dbReference>
<accession>A0AAV7TK87</accession>
<feature type="region of interest" description="Disordered" evidence="4">
    <location>
        <begin position="1245"/>
        <end position="1267"/>
    </location>
</feature>
<feature type="region of interest" description="Disordered" evidence="4">
    <location>
        <begin position="877"/>
        <end position="937"/>
    </location>
</feature>
<keyword evidence="2" id="KW-0597">Phosphoprotein</keyword>
<dbReference type="GO" id="GO:0033314">
    <property type="term" value="P:mitotic DNA replication checkpoint signaling"/>
    <property type="evidence" value="ECO:0007669"/>
    <property type="project" value="TreeGrafter"/>
</dbReference>
<comment type="subcellular location">
    <subcellularLocation>
        <location evidence="1">Nucleus</location>
    </subcellularLocation>
</comment>
<organism evidence="5 6">
    <name type="scientific">Pleurodeles waltl</name>
    <name type="common">Iberian ribbed newt</name>
    <dbReference type="NCBI Taxonomy" id="8319"/>
    <lineage>
        <taxon>Eukaryota</taxon>
        <taxon>Metazoa</taxon>
        <taxon>Chordata</taxon>
        <taxon>Craniata</taxon>
        <taxon>Vertebrata</taxon>
        <taxon>Euteleostomi</taxon>
        <taxon>Amphibia</taxon>
        <taxon>Batrachia</taxon>
        <taxon>Caudata</taxon>
        <taxon>Salamandroidea</taxon>
        <taxon>Salamandridae</taxon>
        <taxon>Pleurodelinae</taxon>
        <taxon>Pleurodeles</taxon>
    </lineage>
</organism>
<feature type="compositionally biased region" description="Basic residues" evidence="4">
    <location>
        <begin position="106"/>
        <end position="115"/>
    </location>
</feature>
<feature type="compositionally biased region" description="Acidic residues" evidence="4">
    <location>
        <begin position="769"/>
        <end position="787"/>
    </location>
</feature>